<dbReference type="GO" id="GO:0003677">
    <property type="term" value="F:DNA binding"/>
    <property type="evidence" value="ECO:0007669"/>
    <property type="project" value="UniProtKB-KW"/>
</dbReference>
<protein>
    <submittedName>
        <fullName evidence="6">Anaerobic regulatory protein</fullName>
    </submittedName>
</protein>
<reference evidence="6 7" key="1">
    <citation type="submission" date="2017-02" db="EMBL/GenBank/DDBJ databases">
        <authorList>
            <person name="Peterson S.W."/>
        </authorList>
    </citation>
    <scope>NUCLEOTIDE SEQUENCE [LARGE SCALE GENOMIC DNA]</scope>
    <source>
        <strain evidence="7">type strain: NCCB 100098</strain>
    </source>
</reference>
<dbReference type="PANTHER" id="PTHR24567">
    <property type="entry name" value="CRP FAMILY TRANSCRIPTIONAL REGULATORY PROTEIN"/>
    <property type="match status" value="1"/>
</dbReference>
<evidence type="ECO:0000313" key="6">
    <source>
        <dbReference type="EMBL" id="SKC31503.1"/>
    </source>
</evidence>
<dbReference type="CDD" id="cd00038">
    <property type="entry name" value="CAP_ED"/>
    <property type="match status" value="1"/>
</dbReference>
<evidence type="ECO:0000256" key="3">
    <source>
        <dbReference type="ARBA" id="ARBA00023163"/>
    </source>
</evidence>
<dbReference type="PROSITE" id="PS50042">
    <property type="entry name" value="CNMP_BINDING_3"/>
    <property type="match status" value="1"/>
</dbReference>
<organism evidence="6 7">
    <name type="scientific">Photobacterium piscicola</name>
    <dbReference type="NCBI Taxonomy" id="1378299"/>
    <lineage>
        <taxon>Bacteria</taxon>
        <taxon>Pseudomonadati</taxon>
        <taxon>Pseudomonadota</taxon>
        <taxon>Gammaproteobacteria</taxon>
        <taxon>Vibrionales</taxon>
        <taxon>Vibrionaceae</taxon>
        <taxon>Photobacterium</taxon>
    </lineage>
</organism>
<dbReference type="SUPFAM" id="SSF51206">
    <property type="entry name" value="cAMP-binding domain-like"/>
    <property type="match status" value="1"/>
</dbReference>
<dbReference type="GO" id="GO:0003700">
    <property type="term" value="F:DNA-binding transcription factor activity"/>
    <property type="evidence" value="ECO:0007669"/>
    <property type="project" value="TreeGrafter"/>
</dbReference>
<feature type="domain" description="HTH crp-type" evidence="5">
    <location>
        <begin position="140"/>
        <end position="210"/>
    </location>
</feature>
<dbReference type="InterPro" id="IPR036388">
    <property type="entry name" value="WH-like_DNA-bd_sf"/>
</dbReference>
<dbReference type="InterPro" id="IPR014710">
    <property type="entry name" value="RmlC-like_jellyroll"/>
</dbReference>
<dbReference type="Pfam" id="PF00027">
    <property type="entry name" value="cNMP_binding"/>
    <property type="match status" value="1"/>
</dbReference>
<dbReference type="AlphaFoldDB" id="A0A1T5HXM4"/>
<evidence type="ECO:0000259" key="4">
    <source>
        <dbReference type="PROSITE" id="PS50042"/>
    </source>
</evidence>
<dbReference type="InterPro" id="IPR036390">
    <property type="entry name" value="WH_DNA-bd_sf"/>
</dbReference>
<dbReference type="SMART" id="SM00419">
    <property type="entry name" value="HTH_CRP"/>
    <property type="match status" value="1"/>
</dbReference>
<accession>A0A1T5HXM4</accession>
<evidence type="ECO:0000256" key="1">
    <source>
        <dbReference type="ARBA" id="ARBA00023015"/>
    </source>
</evidence>
<evidence type="ECO:0000259" key="5">
    <source>
        <dbReference type="PROSITE" id="PS51063"/>
    </source>
</evidence>
<dbReference type="InterPro" id="IPR050397">
    <property type="entry name" value="Env_Response_Regulators"/>
</dbReference>
<dbReference type="PROSITE" id="PS51063">
    <property type="entry name" value="HTH_CRP_2"/>
    <property type="match status" value="1"/>
</dbReference>
<dbReference type="OrthoDB" id="9777588at2"/>
<gene>
    <name evidence="6" type="primary">fnr_1</name>
    <name evidence="6" type="ORF">CZ809_01003</name>
</gene>
<dbReference type="InterPro" id="IPR012318">
    <property type="entry name" value="HTH_CRP"/>
</dbReference>
<keyword evidence="2" id="KW-0238">DNA-binding</keyword>
<dbReference type="InterPro" id="IPR000595">
    <property type="entry name" value="cNMP-bd_dom"/>
</dbReference>
<dbReference type="SMART" id="SM00100">
    <property type="entry name" value="cNMP"/>
    <property type="match status" value="1"/>
</dbReference>
<feature type="domain" description="Cyclic nucleotide-binding" evidence="4">
    <location>
        <begin position="5"/>
        <end position="91"/>
    </location>
</feature>
<keyword evidence="1" id="KW-0805">Transcription regulation</keyword>
<dbReference type="PANTHER" id="PTHR24567:SF26">
    <property type="entry name" value="REGULATORY PROTEIN YEIL"/>
    <property type="match status" value="1"/>
</dbReference>
<dbReference type="Gene3D" id="2.60.120.10">
    <property type="entry name" value="Jelly Rolls"/>
    <property type="match status" value="1"/>
</dbReference>
<dbReference type="InterPro" id="IPR018490">
    <property type="entry name" value="cNMP-bd_dom_sf"/>
</dbReference>
<dbReference type="Pfam" id="PF13545">
    <property type="entry name" value="HTH_Crp_2"/>
    <property type="match status" value="1"/>
</dbReference>
<evidence type="ECO:0000256" key="2">
    <source>
        <dbReference type="ARBA" id="ARBA00023125"/>
    </source>
</evidence>
<evidence type="ECO:0000313" key="7">
    <source>
        <dbReference type="Proteomes" id="UP000189966"/>
    </source>
</evidence>
<dbReference type="Gene3D" id="1.10.10.10">
    <property type="entry name" value="Winged helix-like DNA-binding domain superfamily/Winged helix DNA-binding domain"/>
    <property type="match status" value="1"/>
</dbReference>
<dbReference type="GO" id="GO:0005829">
    <property type="term" value="C:cytosol"/>
    <property type="evidence" value="ECO:0007669"/>
    <property type="project" value="TreeGrafter"/>
</dbReference>
<name>A0A1T5HXM4_9GAMM</name>
<dbReference type="Proteomes" id="UP000189966">
    <property type="component" value="Unassembled WGS sequence"/>
</dbReference>
<proteinExistence type="predicted"/>
<dbReference type="SUPFAM" id="SSF46785">
    <property type="entry name" value="Winged helix' DNA-binding domain"/>
    <property type="match status" value="1"/>
</dbReference>
<keyword evidence="3" id="KW-0804">Transcription</keyword>
<sequence>MNFSIISLMSKTQLASLALLQEKRFYQAGTILFHQGKEANRMYVIEKGKVTLYRLMPNGEEKVFNVFLAGDVIAEMAMFMSPRQYPMTARVEQDSVLAIYKHTDIKKIVSQTPELAVSVMEYMTNKIHSLVNEVNILTQVNANQRFVMKLAEIYKKQSTKDNKISLSITKKLLATQLGMTPETLSRTIKRLKDEGQLIEHGNSFQIKDIAVLCLSVNLTADIFYH</sequence>
<dbReference type="EMBL" id="FUZI01000001">
    <property type="protein sequence ID" value="SKC31503.1"/>
    <property type="molecule type" value="Genomic_DNA"/>
</dbReference>
<dbReference type="RefSeq" id="WP_080156572.1">
    <property type="nucleotide sequence ID" value="NZ_FUZI01000001.1"/>
</dbReference>
<dbReference type="PRINTS" id="PR00034">
    <property type="entry name" value="HTHCRP"/>
</dbReference>